<accession>A0AAW0U994</accession>
<organism evidence="2 3">
    <name type="scientific">Scylla paramamosain</name>
    <name type="common">Mud crab</name>
    <dbReference type="NCBI Taxonomy" id="85552"/>
    <lineage>
        <taxon>Eukaryota</taxon>
        <taxon>Metazoa</taxon>
        <taxon>Ecdysozoa</taxon>
        <taxon>Arthropoda</taxon>
        <taxon>Crustacea</taxon>
        <taxon>Multicrustacea</taxon>
        <taxon>Malacostraca</taxon>
        <taxon>Eumalacostraca</taxon>
        <taxon>Eucarida</taxon>
        <taxon>Decapoda</taxon>
        <taxon>Pleocyemata</taxon>
        <taxon>Brachyura</taxon>
        <taxon>Eubrachyura</taxon>
        <taxon>Portunoidea</taxon>
        <taxon>Portunidae</taxon>
        <taxon>Portuninae</taxon>
        <taxon>Scylla</taxon>
    </lineage>
</organism>
<evidence type="ECO:0000256" key="1">
    <source>
        <dbReference type="SAM" id="SignalP"/>
    </source>
</evidence>
<evidence type="ECO:0008006" key="4">
    <source>
        <dbReference type="Google" id="ProtNLM"/>
    </source>
</evidence>
<evidence type="ECO:0000313" key="3">
    <source>
        <dbReference type="Proteomes" id="UP001487740"/>
    </source>
</evidence>
<dbReference type="InterPro" id="IPR013783">
    <property type="entry name" value="Ig-like_fold"/>
</dbReference>
<protein>
    <recommendedName>
        <fullName evidence="4">Ig-like domain-containing protein</fullName>
    </recommendedName>
</protein>
<keyword evidence="3" id="KW-1185">Reference proteome</keyword>
<proteinExistence type="predicted"/>
<dbReference type="Gene3D" id="2.60.40.10">
    <property type="entry name" value="Immunoglobulins"/>
    <property type="match status" value="1"/>
</dbReference>
<evidence type="ECO:0000313" key="2">
    <source>
        <dbReference type="EMBL" id="KAK8396346.1"/>
    </source>
</evidence>
<comment type="caution">
    <text evidence="2">The sequence shown here is derived from an EMBL/GenBank/DDBJ whole genome shotgun (WGS) entry which is preliminary data.</text>
</comment>
<sequence length="319" mass="35234">MALRRKGRLVTHLPFLLTYLLLSTGGVRSTLIGEEPITDIEADGESGAAGKEAGIEATEDVLRAEEGVVVAENGTSEAVVLDCPHDLDGNDAAGLTIKWYYHQPRATLVYQWILNREPEAISKLRGRVDLSYEASQDAFHRYSAIRILHPTTDIAGHYECRVSSYTMESTFPRDLVVFSKFSHQLVKLEKPSTLDVQAEANGEDQVNVTCQVEEVFPQPVLHLYKKSPSKDSEMLKGVTQVTSFMGKTYNMQVEKVVDEVTLNGPTEFECVMGIPKTKVKRSTYTKYQPRVSITTGAVTTGSNTQRASASNKGVESELL</sequence>
<dbReference type="EMBL" id="JARAKH010000016">
    <property type="protein sequence ID" value="KAK8396346.1"/>
    <property type="molecule type" value="Genomic_DNA"/>
</dbReference>
<dbReference type="Proteomes" id="UP001487740">
    <property type="component" value="Unassembled WGS sequence"/>
</dbReference>
<name>A0AAW0U994_SCYPA</name>
<dbReference type="PANTHER" id="PTHR21261:SF2">
    <property type="entry name" value="GH04238P-RELATED"/>
    <property type="match status" value="1"/>
</dbReference>
<reference evidence="2 3" key="1">
    <citation type="submission" date="2023-03" db="EMBL/GenBank/DDBJ databases">
        <title>High-quality genome of Scylla paramamosain provides insights in environmental adaptation.</title>
        <authorList>
            <person name="Zhang L."/>
        </authorList>
    </citation>
    <scope>NUCLEOTIDE SEQUENCE [LARGE SCALE GENOMIC DNA]</scope>
    <source>
        <strain evidence="2">LZ_2023a</strain>
        <tissue evidence="2">Muscle</tissue>
    </source>
</reference>
<dbReference type="PANTHER" id="PTHR21261">
    <property type="entry name" value="BEAT PROTEIN"/>
    <property type="match status" value="1"/>
</dbReference>
<dbReference type="AlphaFoldDB" id="A0AAW0U994"/>
<feature type="chain" id="PRO_5043665223" description="Ig-like domain-containing protein" evidence="1">
    <location>
        <begin position="30"/>
        <end position="319"/>
    </location>
</feature>
<feature type="signal peptide" evidence="1">
    <location>
        <begin position="1"/>
        <end position="29"/>
    </location>
</feature>
<gene>
    <name evidence="2" type="ORF">O3P69_005410</name>
</gene>
<keyword evidence="1" id="KW-0732">Signal</keyword>